<dbReference type="AlphaFoldDB" id="A0A6C0GJC0"/>
<feature type="domain" description="Ppx/GppA phosphatase N-terminal" evidence="1">
    <location>
        <begin position="20"/>
        <end position="310"/>
    </location>
</feature>
<dbReference type="PANTHER" id="PTHR30005:SF0">
    <property type="entry name" value="RETROGRADE REGULATION PROTEIN 2"/>
    <property type="match status" value="1"/>
</dbReference>
<proteinExistence type="predicted"/>
<dbReference type="PANTHER" id="PTHR30005">
    <property type="entry name" value="EXOPOLYPHOSPHATASE"/>
    <property type="match status" value="1"/>
</dbReference>
<dbReference type="Proteomes" id="UP000480178">
    <property type="component" value="Chromosome"/>
</dbReference>
<dbReference type="Gene3D" id="3.30.420.150">
    <property type="entry name" value="Exopolyphosphatase. Domain 2"/>
    <property type="match status" value="1"/>
</dbReference>
<dbReference type="EMBL" id="CP048222">
    <property type="protein sequence ID" value="QHT68075.1"/>
    <property type="molecule type" value="Genomic_DNA"/>
</dbReference>
<keyword evidence="3" id="KW-1185">Reference proteome</keyword>
<dbReference type="GO" id="GO:0016462">
    <property type="term" value="F:pyrophosphatase activity"/>
    <property type="evidence" value="ECO:0007669"/>
    <property type="project" value="TreeGrafter"/>
</dbReference>
<dbReference type="InterPro" id="IPR050273">
    <property type="entry name" value="GppA/Ppx_hydrolase"/>
</dbReference>
<dbReference type="RefSeq" id="WP_162444095.1">
    <property type="nucleotide sequence ID" value="NZ_CP048222.1"/>
</dbReference>
<organism evidence="2 3">
    <name type="scientific">Rhodocytophaga rosea</name>
    <dbReference type="NCBI Taxonomy" id="2704465"/>
    <lineage>
        <taxon>Bacteria</taxon>
        <taxon>Pseudomonadati</taxon>
        <taxon>Bacteroidota</taxon>
        <taxon>Cytophagia</taxon>
        <taxon>Cytophagales</taxon>
        <taxon>Rhodocytophagaceae</taxon>
        <taxon>Rhodocytophaga</taxon>
    </lineage>
</organism>
<dbReference type="Gene3D" id="3.30.420.40">
    <property type="match status" value="1"/>
</dbReference>
<evidence type="ECO:0000259" key="1">
    <source>
        <dbReference type="Pfam" id="PF02541"/>
    </source>
</evidence>
<dbReference type="KEGG" id="rhoz:GXP67_16220"/>
<dbReference type="InterPro" id="IPR043129">
    <property type="entry name" value="ATPase_NBD"/>
</dbReference>
<reference evidence="2 3" key="1">
    <citation type="submission" date="2020-01" db="EMBL/GenBank/DDBJ databases">
        <authorList>
            <person name="Kim M.K."/>
        </authorList>
    </citation>
    <scope>NUCLEOTIDE SEQUENCE [LARGE SCALE GENOMIC DNA]</scope>
    <source>
        <strain evidence="2 3">172606-1</strain>
    </source>
</reference>
<sequence>MEQNRYAVIDLGTNTFHLLIAEVSPSKEVRFLHEEKFPARIGKGGISKGFIQEEAWERALQGLHHFRNQLDHFQVPDTHVIAMATSAIRNASNGATLVQTIQEQTRIRVQVISGDKEAEYIYYGVREAVPMDEQVSLIIDIGGGSVECIICNGQQIFWKQSFEIGAQRLMDRFMPSDPIPAYAVQKLNDYLLSTLVPLTNAVHQYAPRQVIGASGSFETWCEIHYKRIQPNFNLHDRSWHELPITAFYNMYQEILQKNHSERSQIPGMAEIRVDMIVMASCLVAFVLKKYGIEQIKASTYALKEGVLFHQILGK</sequence>
<name>A0A6C0GJC0_9BACT</name>
<gene>
    <name evidence="2" type="ORF">GXP67_16220</name>
</gene>
<dbReference type="Pfam" id="PF02541">
    <property type="entry name" value="Ppx-GppA"/>
    <property type="match status" value="1"/>
</dbReference>
<dbReference type="SUPFAM" id="SSF53067">
    <property type="entry name" value="Actin-like ATPase domain"/>
    <property type="match status" value="2"/>
</dbReference>
<evidence type="ECO:0000313" key="3">
    <source>
        <dbReference type="Proteomes" id="UP000480178"/>
    </source>
</evidence>
<dbReference type="InterPro" id="IPR003695">
    <property type="entry name" value="Ppx_GppA_N"/>
</dbReference>
<protein>
    <submittedName>
        <fullName evidence="2">Phosphatase</fullName>
    </submittedName>
</protein>
<dbReference type="CDD" id="cd24055">
    <property type="entry name" value="ASKHA_NBD_ChPPX-like"/>
    <property type="match status" value="1"/>
</dbReference>
<accession>A0A6C0GJC0</accession>
<evidence type="ECO:0000313" key="2">
    <source>
        <dbReference type="EMBL" id="QHT68075.1"/>
    </source>
</evidence>